<evidence type="ECO:0000259" key="1">
    <source>
        <dbReference type="Pfam" id="PF24187"/>
    </source>
</evidence>
<evidence type="ECO:0000313" key="2">
    <source>
        <dbReference type="EMBL" id="AYN56008.1"/>
    </source>
</evidence>
<accession>A0A3G2KAK2</accession>
<proteinExistence type="predicted"/>
<gene>
    <name evidence="2" type="ORF">STG2_44</name>
</gene>
<dbReference type="EMBL" id="MK005300">
    <property type="protein sequence ID" value="AYN56008.1"/>
    <property type="molecule type" value="Genomic_DNA"/>
</dbReference>
<reference evidence="2 3" key="1">
    <citation type="submission" date="2018-10" db="EMBL/GenBank/DDBJ databases">
        <title>Bacteriophage control of Salmonella.</title>
        <authorList>
            <person name="Duc H.M."/>
        </authorList>
    </citation>
    <scope>NUCLEOTIDE SEQUENCE [LARGE SCALE GENOMIC DNA]</scope>
</reference>
<dbReference type="Proteomes" id="UP000269126">
    <property type="component" value="Segment"/>
</dbReference>
<dbReference type="Pfam" id="PF24187">
    <property type="entry name" value="DUF7415"/>
    <property type="match status" value="2"/>
</dbReference>
<keyword evidence="3" id="KW-1185">Reference proteome</keyword>
<organism evidence="2 3">
    <name type="scientific">Salmonella phage STG2</name>
    <dbReference type="NCBI Taxonomy" id="2480623"/>
    <lineage>
        <taxon>Viruses</taxon>
        <taxon>Duplodnaviria</taxon>
        <taxon>Heunggongvirae</taxon>
        <taxon>Uroviricota</taxon>
        <taxon>Caudoviricetes</taxon>
        <taxon>Demerecviridae</taxon>
        <taxon>Markadamsvirinae</taxon>
        <taxon>Epseptimavirus</taxon>
        <taxon>Epseptimavirus STG2</taxon>
    </lineage>
</organism>
<sequence>MEQVFWRQIDPSLVERAEGLLARWLGALEASVTFPDVQVDDHSLGIFLKIYVPDNEDIEYVEMDWNELSEMGLIVALNFSIFHPRGLAIARDPHVGESPYLLVADDGVWEYDPKILEEAKIQLDSVGIYVPGLNDD</sequence>
<dbReference type="InterPro" id="IPR055838">
    <property type="entry name" value="DUF7415"/>
</dbReference>
<evidence type="ECO:0000313" key="3">
    <source>
        <dbReference type="Proteomes" id="UP000269126"/>
    </source>
</evidence>
<protein>
    <submittedName>
        <fullName evidence="2">Tail tube protein</fullName>
    </submittedName>
</protein>
<name>A0A3G2KAK2_9CAUD</name>
<feature type="domain" description="DUF7415" evidence="1">
    <location>
        <begin position="63"/>
        <end position="105"/>
    </location>
</feature>
<feature type="domain" description="DUF7415" evidence="1">
    <location>
        <begin position="3"/>
        <end position="52"/>
    </location>
</feature>